<reference evidence="1" key="1">
    <citation type="submission" date="2023-06" db="EMBL/GenBank/DDBJ databases">
        <title>Genomic analysis of the entomopathogenic nematode Steinernema hermaphroditum.</title>
        <authorList>
            <person name="Schwarz E.M."/>
            <person name="Heppert J.K."/>
            <person name="Baniya A."/>
            <person name="Schwartz H.T."/>
            <person name="Tan C.-H."/>
            <person name="Antoshechkin I."/>
            <person name="Sternberg P.W."/>
            <person name="Goodrich-Blair H."/>
            <person name="Dillman A.R."/>
        </authorList>
    </citation>
    <scope>NUCLEOTIDE SEQUENCE</scope>
    <source>
        <strain evidence="1">PS9179</strain>
        <tissue evidence="1">Whole animal</tissue>
    </source>
</reference>
<dbReference type="AlphaFoldDB" id="A0AA39LG95"/>
<gene>
    <name evidence="1" type="ORF">QR680_001594</name>
</gene>
<evidence type="ECO:0000313" key="2">
    <source>
        <dbReference type="Proteomes" id="UP001175271"/>
    </source>
</evidence>
<proteinExistence type="predicted"/>
<protein>
    <submittedName>
        <fullName evidence="1">Uncharacterized protein</fullName>
    </submittedName>
</protein>
<sequence length="421" mass="47714">MKSSCMEQINTSGNFQLVSAFTDEQKRRSIFEVLESKERSFLDKLLALSTALADEDVDSKDVSIILKEFSEFEEAKHTKRVSLLTEVIQTLPGSYREIGQEIVDIEGDASLSANQKAQQQLNVITHSNQSQHDLLNKLWLMINGTYASSIHSIKRAPERKDLSTLNYMEILHRQFNDRRIPEYKLFPSHTSDPANGHTIPYANSPQFVDNPFGEQNDDDLLDTSQNDGFSKVNVFVPRDFEFGGEVSRFDLGQKRNPKTTYIIPFQPIVPQSHSPVQTQIPRDIISPQSLETNISPANKKQILEERFRIDRDGRFRGFPANAGPITAGYKEYPANRVVVQNAADTLPIAATIQEKFQYESKKAQGSLQNRFTNLDRQTTAEPAMSLQFTRSTPLTYPRPYIGPEIITGSLSRPYNPLIRDV</sequence>
<comment type="caution">
    <text evidence="1">The sequence shown here is derived from an EMBL/GenBank/DDBJ whole genome shotgun (WGS) entry which is preliminary data.</text>
</comment>
<dbReference type="Proteomes" id="UP001175271">
    <property type="component" value="Unassembled WGS sequence"/>
</dbReference>
<accession>A0AA39LG95</accession>
<organism evidence="1 2">
    <name type="scientific">Steinernema hermaphroditum</name>
    <dbReference type="NCBI Taxonomy" id="289476"/>
    <lineage>
        <taxon>Eukaryota</taxon>
        <taxon>Metazoa</taxon>
        <taxon>Ecdysozoa</taxon>
        <taxon>Nematoda</taxon>
        <taxon>Chromadorea</taxon>
        <taxon>Rhabditida</taxon>
        <taxon>Tylenchina</taxon>
        <taxon>Panagrolaimomorpha</taxon>
        <taxon>Strongyloidoidea</taxon>
        <taxon>Steinernematidae</taxon>
        <taxon>Steinernema</taxon>
    </lineage>
</organism>
<name>A0AA39LG95_9BILA</name>
<dbReference type="EMBL" id="JAUCMV010000005">
    <property type="protein sequence ID" value="KAK0396153.1"/>
    <property type="molecule type" value="Genomic_DNA"/>
</dbReference>
<evidence type="ECO:0000313" key="1">
    <source>
        <dbReference type="EMBL" id="KAK0396153.1"/>
    </source>
</evidence>
<keyword evidence="2" id="KW-1185">Reference proteome</keyword>